<dbReference type="InterPro" id="IPR032710">
    <property type="entry name" value="NTF2-like_dom_sf"/>
</dbReference>
<evidence type="ECO:0000313" key="2">
    <source>
        <dbReference type="Proteomes" id="UP000243528"/>
    </source>
</evidence>
<dbReference type="AlphaFoldDB" id="A0A2P8EBC9"/>
<dbReference type="Proteomes" id="UP000243528">
    <property type="component" value="Unassembled WGS sequence"/>
</dbReference>
<gene>
    <name evidence="1" type="ORF">CLV30_102133</name>
</gene>
<dbReference type="Gene3D" id="3.10.450.50">
    <property type="match status" value="1"/>
</dbReference>
<dbReference type="EMBL" id="PYGE01000002">
    <property type="protein sequence ID" value="PSL06747.1"/>
    <property type="molecule type" value="Genomic_DNA"/>
</dbReference>
<name>A0A2P8EBC9_9ACTN</name>
<comment type="caution">
    <text evidence="1">The sequence shown here is derived from an EMBL/GenBank/DDBJ whole genome shotgun (WGS) entry which is preliminary data.</text>
</comment>
<evidence type="ECO:0000313" key="1">
    <source>
        <dbReference type="EMBL" id="PSL06747.1"/>
    </source>
</evidence>
<proteinExistence type="predicted"/>
<accession>A0A2P8EBC9</accession>
<dbReference type="SUPFAM" id="SSF54427">
    <property type="entry name" value="NTF2-like"/>
    <property type="match status" value="1"/>
</dbReference>
<reference evidence="1 2" key="1">
    <citation type="submission" date="2018-03" db="EMBL/GenBank/DDBJ databases">
        <title>Genomic Encyclopedia of Archaeal and Bacterial Type Strains, Phase II (KMG-II): from individual species to whole genera.</title>
        <authorList>
            <person name="Goeker M."/>
        </authorList>
    </citation>
    <scope>NUCLEOTIDE SEQUENCE [LARGE SCALE GENOMIC DNA]</scope>
    <source>
        <strain evidence="1 2">DSM 45211</strain>
    </source>
</reference>
<keyword evidence="2" id="KW-1185">Reference proteome</keyword>
<organism evidence="1 2">
    <name type="scientific">Haloactinopolyspora alba</name>
    <dbReference type="NCBI Taxonomy" id="648780"/>
    <lineage>
        <taxon>Bacteria</taxon>
        <taxon>Bacillati</taxon>
        <taxon>Actinomycetota</taxon>
        <taxon>Actinomycetes</taxon>
        <taxon>Jiangellales</taxon>
        <taxon>Jiangellaceae</taxon>
        <taxon>Haloactinopolyspora</taxon>
    </lineage>
</organism>
<dbReference type="RefSeq" id="WP_106535766.1">
    <property type="nucleotide sequence ID" value="NZ_ML142898.1"/>
</dbReference>
<sequence length="136" mass="14716">MAHGSELIDLAVRFSAELDECTATGGANIDRLMAMIHPDAVRLIDGKAASAQVGVAAIRDGYLSRARALTQEVELHGVDVWGELVVCRLTRRDSGMTTPGAEHHLRILLVRDGRIQRILVVTDPSEDKALRGISHA</sequence>
<protein>
    <recommendedName>
        <fullName evidence="3">SnoaL-like protein</fullName>
    </recommendedName>
</protein>
<evidence type="ECO:0008006" key="3">
    <source>
        <dbReference type="Google" id="ProtNLM"/>
    </source>
</evidence>